<evidence type="ECO:0000313" key="2">
    <source>
        <dbReference type="Proteomes" id="UP001150924"/>
    </source>
</evidence>
<evidence type="ECO:0008006" key="3">
    <source>
        <dbReference type="Google" id="ProtNLM"/>
    </source>
</evidence>
<dbReference type="PROSITE" id="PS51257">
    <property type="entry name" value="PROKAR_LIPOPROTEIN"/>
    <property type="match status" value="1"/>
</dbReference>
<protein>
    <recommendedName>
        <fullName evidence="3">Lipoprotein</fullName>
    </recommendedName>
</protein>
<gene>
    <name evidence="1" type="ORF">OV079_00610</name>
</gene>
<evidence type="ECO:0000313" key="1">
    <source>
        <dbReference type="EMBL" id="MCY1004091.1"/>
    </source>
</evidence>
<accession>A0A9X3IU66</accession>
<dbReference type="RefSeq" id="WP_267765621.1">
    <property type="nucleotide sequence ID" value="NZ_JAPNKE010000002.1"/>
</dbReference>
<sequence>MLPRGLALASLVAAGCSTHLSPLHEAPIHLPALPEASGPPVPLLVCRFDDLRGDRLMTTSPVGLIPGPNLLYMGNTIHYVDRGGFAGSKNGRPQVRSGDLQTALPDLLAATIREARPDWPIEVTASPDRCRAGGDARYVIDGAIRRTDLRLHSNAVPLGVLGLLGVPFTFLSFDGELDVEIRRADTGAIAWRHGFRIDERRAVGLYYGHKAAYTLFSSLLQETVAHSVASAIHIAERGA</sequence>
<dbReference type="AlphaFoldDB" id="A0A9X3IU66"/>
<comment type="caution">
    <text evidence="1">The sequence shown here is derived from an EMBL/GenBank/DDBJ whole genome shotgun (WGS) entry which is preliminary data.</text>
</comment>
<reference evidence="1" key="1">
    <citation type="submission" date="2022-11" db="EMBL/GenBank/DDBJ databases">
        <title>Minimal conservation of predation-associated metabolite biosynthetic gene clusters underscores biosynthetic potential of Myxococcota including descriptions for ten novel species: Archangium lansinium sp. nov., Myxococcus landrumus sp. nov., Nannocystis bai.</title>
        <authorList>
            <person name="Ahearne A."/>
            <person name="Stevens C."/>
            <person name="Phillips K."/>
        </authorList>
    </citation>
    <scope>NUCLEOTIDE SEQUENCE</scope>
    <source>
        <strain evidence="1">Na p29</strain>
    </source>
</reference>
<name>A0A9X3IU66_9BACT</name>
<organism evidence="1 2">
    <name type="scientific">Nannocystis pusilla</name>
    <dbReference type="NCBI Taxonomy" id="889268"/>
    <lineage>
        <taxon>Bacteria</taxon>
        <taxon>Pseudomonadati</taxon>
        <taxon>Myxococcota</taxon>
        <taxon>Polyangia</taxon>
        <taxon>Nannocystales</taxon>
        <taxon>Nannocystaceae</taxon>
        <taxon>Nannocystis</taxon>
    </lineage>
</organism>
<keyword evidence="2" id="KW-1185">Reference proteome</keyword>
<proteinExistence type="predicted"/>
<dbReference type="Proteomes" id="UP001150924">
    <property type="component" value="Unassembled WGS sequence"/>
</dbReference>
<dbReference type="EMBL" id="JAPNKE010000002">
    <property type="protein sequence ID" value="MCY1004091.1"/>
    <property type="molecule type" value="Genomic_DNA"/>
</dbReference>